<organism evidence="1 2">
    <name type="scientific">Propionivibrio dicarboxylicus</name>
    <dbReference type="NCBI Taxonomy" id="83767"/>
    <lineage>
        <taxon>Bacteria</taxon>
        <taxon>Pseudomonadati</taxon>
        <taxon>Pseudomonadota</taxon>
        <taxon>Betaproteobacteria</taxon>
        <taxon>Rhodocyclales</taxon>
        <taxon>Rhodocyclaceae</taxon>
        <taxon>Propionivibrio</taxon>
    </lineage>
</organism>
<dbReference type="EMBL" id="FNCY01000003">
    <property type="protein sequence ID" value="SDH05449.1"/>
    <property type="molecule type" value="Genomic_DNA"/>
</dbReference>
<dbReference type="STRING" id="83767.SAMN05660652_01116"/>
<reference evidence="1 2" key="1">
    <citation type="submission" date="2016-10" db="EMBL/GenBank/DDBJ databases">
        <authorList>
            <person name="de Groot N.N."/>
        </authorList>
    </citation>
    <scope>NUCLEOTIDE SEQUENCE [LARGE SCALE GENOMIC DNA]</scope>
    <source>
        <strain evidence="1 2">DSM 5885</strain>
    </source>
</reference>
<keyword evidence="2" id="KW-1185">Reference proteome</keyword>
<dbReference type="PANTHER" id="PTHR37950">
    <property type="entry name" value="4-HYDROXYPHENYLACETATE CATABOLISM PROTEIN"/>
    <property type="match status" value="1"/>
</dbReference>
<evidence type="ECO:0000313" key="2">
    <source>
        <dbReference type="Proteomes" id="UP000198607"/>
    </source>
</evidence>
<dbReference type="Proteomes" id="UP000198607">
    <property type="component" value="Unassembled WGS sequence"/>
</dbReference>
<dbReference type="InterPro" id="IPR004220">
    <property type="entry name" value="5-COMe_2-OHmuconate_Isoase"/>
</dbReference>
<dbReference type="SUPFAM" id="SSF55331">
    <property type="entry name" value="Tautomerase/MIF"/>
    <property type="match status" value="1"/>
</dbReference>
<dbReference type="GO" id="GO:0008704">
    <property type="term" value="F:5-carboxymethyl-2-hydroxymuconate delta-isomerase activity"/>
    <property type="evidence" value="ECO:0007669"/>
    <property type="project" value="InterPro"/>
</dbReference>
<dbReference type="InterPro" id="IPR014347">
    <property type="entry name" value="Tautomerase/MIF_sf"/>
</dbReference>
<proteinExistence type="predicted"/>
<name>A0A1G7ZA17_9RHOO</name>
<evidence type="ECO:0000313" key="1">
    <source>
        <dbReference type="EMBL" id="SDH05449.1"/>
    </source>
</evidence>
<keyword evidence="1" id="KW-0413">Isomerase</keyword>
<accession>A0A1G7ZA17</accession>
<dbReference type="OrthoDB" id="9814215at2"/>
<protein>
    <submittedName>
        <fullName evidence="1">5-carboxymethyl-2-hydroxymuconate isomerase</fullName>
    </submittedName>
</protein>
<sequence length="120" mass="13192">MPNLTLEYTANLPAVDLAAVLAECNRAAADSGQFTEIDIKSRAVRVDDFVIGTEAGDRGFVYVTFALLDGRSPEIKRDLSQRLQSVLQKHFIAPPGLTLQIAVEMRDMERASFIKVTHTG</sequence>
<dbReference type="RefSeq" id="WP_091935006.1">
    <property type="nucleotide sequence ID" value="NZ_FNCY01000003.1"/>
</dbReference>
<dbReference type="CDD" id="cd00580">
    <property type="entry name" value="CHMI"/>
    <property type="match status" value="1"/>
</dbReference>
<dbReference type="Gene3D" id="3.30.429.10">
    <property type="entry name" value="Macrophage Migration Inhibitory Factor"/>
    <property type="match status" value="1"/>
</dbReference>
<dbReference type="AlphaFoldDB" id="A0A1G7ZA17"/>
<dbReference type="Pfam" id="PF02962">
    <property type="entry name" value="CHMI"/>
    <property type="match status" value="1"/>
</dbReference>
<dbReference type="PANTHER" id="PTHR37950:SF1">
    <property type="entry name" value="4-HYDROXYPHENYLACETATE CATABOLISM PROTEIN"/>
    <property type="match status" value="1"/>
</dbReference>
<gene>
    <name evidence="1" type="ORF">SAMN05660652_01116</name>
</gene>